<dbReference type="SUPFAM" id="SSF101498">
    <property type="entry name" value="Anti-sigma factor FlgM"/>
    <property type="match status" value="1"/>
</dbReference>
<evidence type="ECO:0000259" key="10">
    <source>
        <dbReference type="Pfam" id="PF04316"/>
    </source>
</evidence>
<reference evidence="11 12" key="1">
    <citation type="submission" date="2023-10" db="EMBL/GenBank/DDBJ databases">
        <title>Complete genome sequence of a Sphingomonadaceae bacterium.</title>
        <authorList>
            <person name="Yan C."/>
        </authorList>
    </citation>
    <scope>NUCLEOTIDE SEQUENCE [LARGE SCALE GENOMIC DNA]</scope>
    <source>
        <strain evidence="11 12">SCSIO 66989</strain>
    </source>
</reference>
<evidence type="ECO:0000256" key="7">
    <source>
        <dbReference type="ARBA" id="ARBA00024739"/>
    </source>
</evidence>
<dbReference type="GO" id="GO:0045892">
    <property type="term" value="P:negative regulation of DNA-templated transcription"/>
    <property type="evidence" value="ECO:0007669"/>
    <property type="project" value="InterPro"/>
</dbReference>
<feature type="compositionally biased region" description="Polar residues" evidence="9">
    <location>
        <begin position="28"/>
        <end position="43"/>
    </location>
</feature>
<proteinExistence type="inferred from homology"/>
<dbReference type="RefSeq" id="WP_317081061.1">
    <property type="nucleotide sequence ID" value="NZ_CP136594.1"/>
</dbReference>
<keyword evidence="12" id="KW-1185">Reference proteome</keyword>
<evidence type="ECO:0000256" key="6">
    <source>
        <dbReference type="ARBA" id="ARBA00023163"/>
    </source>
</evidence>
<dbReference type="Proteomes" id="UP001302429">
    <property type="component" value="Chromosome"/>
</dbReference>
<organism evidence="11 12">
    <name type="scientific">Alterisphingorhabdus coralli</name>
    <dbReference type="NCBI Taxonomy" id="3071408"/>
    <lineage>
        <taxon>Bacteria</taxon>
        <taxon>Pseudomonadati</taxon>
        <taxon>Pseudomonadota</taxon>
        <taxon>Alphaproteobacteria</taxon>
        <taxon>Sphingomonadales</taxon>
        <taxon>Sphingomonadaceae</taxon>
        <taxon>Alterisphingorhabdus (ex Yan et al. 2024)</taxon>
    </lineage>
</organism>
<evidence type="ECO:0000256" key="5">
    <source>
        <dbReference type="ARBA" id="ARBA00023015"/>
    </source>
</evidence>
<dbReference type="Pfam" id="PF04316">
    <property type="entry name" value="FlgM"/>
    <property type="match status" value="1"/>
</dbReference>
<dbReference type="GO" id="GO:0044781">
    <property type="term" value="P:bacterial-type flagellum organization"/>
    <property type="evidence" value="ECO:0007669"/>
    <property type="project" value="UniProtKB-KW"/>
</dbReference>
<keyword evidence="11" id="KW-0966">Cell projection</keyword>
<comment type="similarity">
    <text evidence="1">Belongs to the FlgM family.</text>
</comment>
<accession>A0AA97F950</accession>
<keyword evidence="5" id="KW-0805">Transcription regulation</keyword>
<dbReference type="AlphaFoldDB" id="A0AA97F950"/>
<evidence type="ECO:0000256" key="1">
    <source>
        <dbReference type="ARBA" id="ARBA00005322"/>
    </source>
</evidence>
<gene>
    <name evidence="11" type="primary">flgM</name>
    <name evidence="11" type="ORF">RB602_13030</name>
</gene>
<feature type="domain" description="Anti-sigma-28 factor FlgM C-terminal" evidence="10">
    <location>
        <begin position="36"/>
        <end position="84"/>
    </location>
</feature>
<feature type="compositionally biased region" description="Polar residues" evidence="9">
    <location>
        <begin position="1"/>
        <end position="17"/>
    </location>
</feature>
<comment type="function">
    <text evidence="7">Responsible for the coupling of flagellin expression to flagellar assembly by preventing expression of the flagellin genes when a component of the middle class of proteins is defective. It negatively regulates flagellar genes by inhibiting the activity of FliA by directly binding to FliA.</text>
</comment>
<evidence type="ECO:0000256" key="3">
    <source>
        <dbReference type="ARBA" id="ARBA00022491"/>
    </source>
</evidence>
<keyword evidence="11" id="KW-0282">Flagellum</keyword>
<keyword evidence="3" id="KW-0678">Repressor</keyword>
<name>A0AA97F950_9SPHN</name>
<keyword evidence="11" id="KW-0969">Cilium</keyword>
<sequence length="91" mass="9584">MKPVGTNLQPITPSKVSGDNKPVGAAAPTQTVSRDASAVSQLGSRDIVDQGPPIDEARIEQIRNAIADGSYAIDTDKLAEKMIELDLLPKS</sequence>
<evidence type="ECO:0000313" key="11">
    <source>
        <dbReference type="EMBL" id="WOE74755.1"/>
    </source>
</evidence>
<dbReference type="InterPro" id="IPR007412">
    <property type="entry name" value="FlgM"/>
</dbReference>
<keyword evidence="6" id="KW-0804">Transcription</keyword>
<evidence type="ECO:0000313" key="12">
    <source>
        <dbReference type="Proteomes" id="UP001302429"/>
    </source>
</evidence>
<feature type="region of interest" description="Disordered" evidence="9">
    <location>
        <begin position="1"/>
        <end position="55"/>
    </location>
</feature>
<evidence type="ECO:0000256" key="2">
    <source>
        <dbReference type="ARBA" id="ARBA00017823"/>
    </source>
</evidence>
<dbReference type="InterPro" id="IPR031316">
    <property type="entry name" value="FlgM_C"/>
</dbReference>
<dbReference type="InterPro" id="IPR035890">
    <property type="entry name" value="Anti-sigma-28_factor_FlgM_sf"/>
</dbReference>
<evidence type="ECO:0000256" key="8">
    <source>
        <dbReference type="ARBA" id="ARBA00030117"/>
    </source>
</evidence>
<dbReference type="NCBIfam" id="TIGR03824">
    <property type="entry name" value="FlgM_jcvi"/>
    <property type="match status" value="1"/>
</dbReference>
<dbReference type="KEGG" id="acoa:RB602_13030"/>
<evidence type="ECO:0000256" key="4">
    <source>
        <dbReference type="ARBA" id="ARBA00022795"/>
    </source>
</evidence>
<protein>
    <recommendedName>
        <fullName evidence="2">Negative regulator of flagellin synthesis</fullName>
    </recommendedName>
    <alternativeName>
        <fullName evidence="8">Anti-sigma-28 factor</fullName>
    </alternativeName>
</protein>
<keyword evidence="4" id="KW-1005">Bacterial flagellum biogenesis</keyword>
<evidence type="ECO:0000256" key="9">
    <source>
        <dbReference type="SAM" id="MobiDB-lite"/>
    </source>
</evidence>
<dbReference type="EMBL" id="CP136594">
    <property type="protein sequence ID" value="WOE74755.1"/>
    <property type="molecule type" value="Genomic_DNA"/>
</dbReference>